<dbReference type="EMBL" id="SBHS01000099">
    <property type="protein sequence ID" value="TWU70431.1"/>
    <property type="molecule type" value="Genomic_DNA"/>
</dbReference>
<organism evidence="12 13">
    <name type="scientific">Metarhizium rileyi (strain RCEF 4871)</name>
    <name type="common">Nomuraea rileyi</name>
    <dbReference type="NCBI Taxonomy" id="1649241"/>
    <lineage>
        <taxon>Eukaryota</taxon>
        <taxon>Fungi</taxon>
        <taxon>Dikarya</taxon>
        <taxon>Ascomycota</taxon>
        <taxon>Pezizomycotina</taxon>
        <taxon>Sordariomycetes</taxon>
        <taxon>Hypocreomycetidae</taxon>
        <taxon>Hypocreales</taxon>
        <taxon>Clavicipitaceae</taxon>
        <taxon>Metarhizium</taxon>
    </lineage>
</organism>
<dbReference type="InterPro" id="IPR011701">
    <property type="entry name" value="MFS"/>
</dbReference>
<evidence type="ECO:0000313" key="12">
    <source>
        <dbReference type="EMBL" id="TWU70431.1"/>
    </source>
</evidence>
<dbReference type="GO" id="GO:0004499">
    <property type="term" value="F:N,N-dimethylaniline monooxygenase activity"/>
    <property type="evidence" value="ECO:0007669"/>
    <property type="project" value="InterPro"/>
</dbReference>
<comment type="subcellular location">
    <subcellularLocation>
        <location evidence="1">Membrane</location>
        <topology evidence="1">Multi-pass membrane protein</topology>
    </subcellularLocation>
</comment>
<dbReference type="AlphaFoldDB" id="A0A5C6G2C7"/>
<feature type="transmembrane region" description="Helical" evidence="10">
    <location>
        <begin position="157"/>
        <end position="177"/>
    </location>
</feature>
<comment type="similarity">
    <text evidence="9">Belongs to the major facilitator superfamily. Allantoate permease family.</text>
</comment>
<dbReference type="InterPro" id="IPR036188">
    <property type="entry name" value="FAD/NAD-bd_sf"/>
</dbReference>
<dbReference type="SUPFAM" id="SSF51905">
    <property type="entry name" value="FAD/NAD(P)-binding domain"/>
    <property type="match status" value="1"/>
</dbReference>
<dbReference type="FunFam" id="1.20.1250.20:FF:000065">
    <property type="entry name" value="Putative MFS pantothenate transporter"/>
    <property type="match status" value="1"/>
</dbReference>
<dbReference type="Gene3D" id="3.50.50.60">
    <property type="entry name" value="FAD/NAD(P)-binding domain"/>
    <property type="match status" value="1"/>
</dbReference>
<evidence type="ECO:0000256" key="5">
    <source>
        <dbReference type="ARBA" id="ARBA00022827"/>
    </source>
</evidence>
<keyword evidence="2" id="KW-0813">Transport</keyword>
<evidence type="ECO:0000259" key="11">
    <source>
        <dbReference type="PROSITE" id="PS50850"/>
    </source>
</evidence>
<feature type="domain" description="Major facilitator superfamily (MFS) profile" evidence="11">
    <location>
        <begin position="29"/>
        <end position="442"/>
    </location>
</feature>
<evidence type="ECO:0000256" key="2">
    <source>
        <dbReference type="ARBA" id="ARBA00022448"/>
    </source>
</evidence>
<evidence type="ECO:0000256" key="3">
    <source>
        <dbReference type="ARBA" id="ARBA00022630"/>
    </source>
</evidence>
<accession>A0A5C6G2C7</accession>
<feature type="transmembrane region" description="Helical" evidence="10">
    <location>
        <begin position="189"/>
        <end position="211"/>
    </location>
</feature>
<keyword evidence="7" id="KW-0560">Oxidoreductase</keyword>
<feature type="transmembrane region" description="Helical" evidence="10">
    <location>
        <begin position="304"/>
        <end position="322"/>
    </location>
</feature>
<dbReference type="GO" id="GO:0098717">
    <property type="term" value="P:pantothenate import across plasma membrane"/>
    <property type="evidence" value="ECO:0007669"/>
    <property type="project" value="TreeGrafter"/>
</dbReference>
<dbReference type="GO" id="GO:0050661">
    <property type="term" value="F:NADP binding"/>
    <property type="evidence" value="ECO:0007669"/>
    <property type="project" value="InterPro"/>
</dbReference>
<sequence length="954" mass="107263">MCASRLRDNFHAQYQPGERKLVRKIDFFILTFCCFSLFVNYLDRSNIANAYVSGMKTDLGFVGNQLNEINTCFTVGYVIGQVPSNLALHYVKPRFWFPLMMILWGCLTMVTASVHNPQSIMAIRFFLGFCEASTFVGTHYILGSWYTERELGKRSGIFTSSGLTGSLIGGFIQSGVYNSLHGRLGLAGWRWLFIIDGLLTVPVAIYGIIFFPDTPHTTTAFYLTGEEKKLAISRVPEIPVQSPITLEFLKKVLSSWYFWGFVGLWCLAGELESFSINSLLALFLENHPVHSYSVSQKNNYPSGVYAVGIVSIMFWAALTDFLGGKRYLVGYFNGATCIATSIMILFSSRDPEASQSTTVTMAAYYWAGSVYAFAATMFAWCNDAMRYEQATFRIVVLASMNLGNNVLNAWWSIVFYGASMAPCTGFHGLAAAKHYQCSQPNHSIAILDSQASIGGTWAEERLYPGLKTNNLFGSYQYPDHPMESGKHGAEPGQHIPATAVHEYLKSYAYKFDLVRLIRLKTTVISAEHDEIGGGWTLTVRHHGETNTIFTRRLIVASGCTSEPNLPKFVGDEEFHGPIFHGRDFGNNAETVRLGQRATVYGWTKYAWDAVYAYAAAGAEVHWIIRPNGHGPCWMTPAYVTPLKKRVDFLPNVRLLTWFSPCIWGSEDGHPWIRGFLHGTWLGRFITNLFWKLLALDVLSRCQFYWHPEVRKLKPKLDIMFAGASFSILNYETDFFDYVKSGQVKVHVADIDRLSEGKVHLSDNTCFESDSILVHTGWKRAPAIKFLPEGLDAELGLPHERRDELKAQGLGSNDNLLDRADREVLSRFPSLRGQPQYLKNYVPLSEVQGVARAGTLTKHNSMTPFMLHRLIVPASARFLRHRDIAFCGMAMDFSTPILAHIQSLWTASYMSGSLSRDATSSISEPGALEKLQYQTVLINRFGKWRYPVDWGNRSP</sequence>
<keyword evidence="5" id="KW-0274">FAD</keyword>
<evidence type="ECO:0000256" key="10">
    <source>
        <dbReference type="SAM" id="Phobius"/>
    </source>
</evidence>
<evidence type="ECO:0000256" key="9">
    <source>
        <dbReference type="ARBA" id="ARBA00037968"/>
    </source>
</evidence>
<reference evidence="13" key="1">
    <citation type="submission" date="2018-12" db="EMBL/GenBank/DDBJ databases">
        <title>The complete genome of Metarhizium rileyi, a key fungal pathogen of Lepidoptera.</title>
        <authorList>
            <person name="Binneck E."/>
            <person name="Lastra C.C.L."/>
            <person name="Sosa-Gomez D.R."/>
        </authorList>
    </citation>
    <scope>NUCLEOTIDE SEQUENCE [LARGE SCALE GENOMIC DNA]</scope>
    <source>
        <strain evidence="13">Cep018-CH2</strain>
    </source>
</reference>
<keyword evidence="3" id="KW-0285">Flavoprotein</keyword>
<keyword evidence="4 10" id="KW-0812">Transmembrane</keyword>
<proteinExistence type="inferred from homology"/>
<evidence type="ECO:0000256" key="8">
    <source>
        <dbReference type="ARBA" id="ARBA00023136"/>
    </source>
</evidence>
<dbReference type="GO" id="GO:0015233">
    <property type="term" value="F:pantothenate transmembrane transporter activity"/>
    <property type="evidence" value="ECO:0007669"/>
    <property type="project" value="TreeGrafter"/>
</dbReference>
<dbReference type="GO" id="GO:0050660">
    <property type="term" value="F:flavin adenine dinucleotide binding"/>
    <property type="evidence" value="ECO:0007669"/>
    <property type="project" value="InterPro"/>
</dbReference>
<feature type="transmembrane region" description="Helical" evidence="10">
    <location>
        <begin position="328"/>
        <end position="346"/>
    </location>
</feature>
<feature type="transmembrane region" description="Helical" evidence="10">
    <location>
        <begin position="126"/>
        <end position="145"/>
    </location>
</feature>
<evidence type="ECO:0000256" key="6">
    <source>
        <dbReference type="ARBA" id="ARBA00022989"/>
    </source>
</evidence>
<feature type="transmembrane region" description="Helical" evidence="10">
    <location>
        <begin position="358"/>
        <end position="380"/>
    </location>
</feature>
<gene>
    <name evidence="12" type="ORF">ED733_000076</name>
</gene>
<evidence type="ECO:0000256" key="1">
    <source>
        <dbReference type="ARBA" id="ARBA00004141"/>
    </source>
</evidence>
<protein>
    <recommendedName>
        <fullName evidence="11">Major facilitator superfamily (MFS) profile domain-containing protein</fullName>
    </recommendedName>
</protein>
<keyword evidence="8 10" id="KW-0472">Membrane</keyword>
<comment type="caution">
    <text evidence="12">The sequence shown here is derived from an EMBL/GenBank/DDBJ whole genome shotgun (WGS) entry which is preliminary data.</text>
</comment>
<dbReference type="PANTHER" id="PTHR43791">
    <property type="entry name" value="PERMEASE-RELATED"/>
    <property type="match status" value="1"/>
</dbReference>
<dbReference type="InterPro" id="IPR036259">
    <property type="entry name" value="MFS_trans_sf"/>
</dbReference>
<evidence type="ECO:0000256" key="4">
    <source>
        <dbReference type="ARBA" id="ARBA00022692"/>
    </source>
</evidence>
<dbReference type="Gene3D" id="1.20.1250.20">
    <property type="entry name" value="MFS general substrate transporter like domains"/>
    <property type="match status" value="1"/>
</dbReference>
<feature type="transmembrane region" description="Helical" evidence="10">
    <location>
        <begin position="21"/>
        <end position="42"/>
    </location>
</feature>
<dbReference type="PANTHER" id="PTHR43791:SF4">
    <property type="entry name" value="PANTOTHENATE TRANSPORTER FEN2"/>
    <property type="match status" value="1"/>
</dbReference>
<dbReference type="InterPro" id="IPR020946">
    <property type="entry name" value="Flavin_mOase-like"/>
</dbReference>
<dbReference type="Proteomes" id="UP000317257">
    <property type="component" value="Unassembled WGS sequence"/>
</dbReference>
<dbReference type="Pfam" id="PF00743">
    <property type="entry name" value="FMO-like"/>
    <property type="match status" value="1"/>
</dbReference>
<dbReference type="SUPFAM" id="SSF103473">
    <property type="entry name" value="MFS general substrate transporter"/>
    <property type="match status" value="1"/>
</dbReference>
<name>A0A5C6G2C7_METRR</name>
<dbReference type="InterPro" id="IPR020846">
    <property type="entry name" value="MFS_dom"/>
</dbReference>
<dbReference type="Pfam" id="PF07690">
    <property type="entry name" value="MFS_1"/>
    <property type="match status" value="1"/>
</dbReference>
<feature type="transmembrane region" description="Helical" evidence="10">
    <location>
        <begin position="256"/>
        <end position="284"/>
    </location>
</feature>
<evidence type="ECO:0000313" key="13">
    <source>
        <dbReference type="Proteomes" id="UP000317257"/>
    </source>
</evidence>
<keyword evidence="6 10" id="KW-1133">Transmembrane helix</keyword>
<feature type="transmembrane region" description="Helical" evidence="10">
    <location>
        <begin position="95"/>
        <end position="114"/>
    </location>
</feature>
<evidence type="ECO:0000256" key="7">
    <source>
        <dbReference type="ARBA" id="ARBA00023002"/>
    </source>
</evidence>
<dbReference type="PROSITE" id="PS50850">
    <property type="entry name" value="MFS"/>
    <property type="match status" value="1"/>
</dbReference>
<dbReference type="GO" id="GO:0005886">
    <property type="term" value="C:plasma membrane"/>
    <property type="evidence" value="ECO:0007669"/>
    <property type="project" value="TreeGrafter"/>
</dbReference>